<evidence type="ECO:0008006" key="3">
    <source>
        <dbReference type="Google" id="ProtNLM"/>
    </source>
</evidence>
<name>A0ABS5KLB6_9ACTN</name>
<evidence type="ECO:0000313" key="1">
    <source>
        <dbReference type="EMBL" id="MBS2546820.1"/>
    </source>
</evidence>
<dbReference type="Proteomes" id="UP000730482">
    <property type="component" value="Unassembled WGS sequence"/>
</dbReference>
<organism evidence="1 2">
    <name type="scientific">Catenulispora pinistramenti</name>
    <dbReference type="NCBI Taxonomy" id="2705254"/>
    <lineage>
        <taxon>Bacteria</taxon>
        <taxon>Bacillati</taxon>
        <taxon>Actinomycetota</taxon>
        <taxon>Actinomycetes</taxon>
        <taxon>Catenulisporales</taxon>
        <taxon>Catenulisporaceae</taxon>
        <taxon>Catenulispora</taxon>
    </lineage>
</organism>
<keyword evidence="2" id="KW-1185">Reference proteome</keyword>
<protein>
    <recommendedName>
        <fullName evidence="3">WXG100 family type VII secretion target</fullName>
    </recommendedName>
</protein>
<gene>
    <name evidence="1" type="ORF">KGQ19_08055</name>
</gene>
<accession>A0ABS5KLB6</accession>
<evidence type="ECO:0000313" key="2">
    <source>
        <dbReference type="Proteomes" id="UP000730482"/>
    </source>
</evidence>
<dbReference type="RefSeq" id="WP_212008463.1">
    <property type="nucleotide sequence ID" value="NZ_JAAFYZ010000018.1"/>
</dbReference>
<sequence>MPTTLAADPDGVYEHGTKFVEHGQRLVSMVGGLQADLDSYGEVWGQDIYGVQFSANYTPGTQSVLDSSGGLSGVVGSAGQNLQETALAYRHAEINAET</sequence>
<comment type="caution">
    <text evidence="1">The sequence shown here is derived from an EMBL/GenBank/DDBJ whole genome shotgun (WGS) entry which is preliminary data.</text>
</comment>
<dbReference type="EMBL" id="JAAFYZ010000018">
    <property type="protein sequence ID" value="MBS2546820.1"/>
    <property type="molecule type" value="Genomic_DNA"/>
</dbReference>
<reference evidence="1 2" key="1">
    <citation type="submission" date="2020-02" db="EMBL/GenBank/DDBJ databases">
        <title>Acidophilic actinobacteria isolated from forest soil.</title>
        <authorList>
            <person name="Golinska P."/>
        </authorList>
    </citation>
    <scope>NUCLEOTIDE SEQUENCE [LARGE SCALE GENOMIC DNA]</scope>
    <source>
        <strain evidence="1 2">NL8</strain>
    </source>
</reference>
<proteinExistence type="predicted"/>